<dbReference type="InterPro" id="IPR020841">
    <property type="entry name" value="PKS_Beta-ketoAc_synthase_dom"/>
</dbReference>
<evidence type="ECO:0000259" key="5">
    <source>
        <dbReference type="PROSITE" id="PS52004"/>
    </source>
</evidence>
<dbReference type="Pfam" id="PF00109">
    <property type="entry name" value="ketoacyl-synt"/>
    <property type="match status" value="1"/>
</dbReference>
<comment type="similarity">
    <text evidence="4">Belongs to the thiolase-like superfamily. Beta-ketoacyl-ACP synthases family.</text>
</comment>
<dbReference type="InterPro" id="IPR018201">
    <property type="entry name" value="Ketoacyl_synth_AS"/>
</dbReference>
<dbReference type="InterPro" id="IPR014030">
    <property type="entry name" value="Ketoacyl_synth_N"/>
</dbReference>
<dbReference type="InterPro" id="IPR016039">
    <property type="entry name" value="Thiolase-like"/>
</dbReference>
<keyword evidence="1" id="KW-0596">Phosphopantetheine</keyword>
<name>A0A510NWV2_TALPI</name>
<dbReference type="Gene3D" id="3.40.47.10">
    <property type="match status" value="2"/>
</dbReference>
<protein>
    <recommendedName>
        <fullName evidence="5">Ketosynthase family 3 (KS3) domain-containing protein</fullName>
    </recommendedName>
</protein>
<dbReference type="GO" id="GO:0006633">
    <property type="term" value="P:fatty acid biosynthetic process"/>
    <property type="evidence" value="ECO:0007669"/>
    <property type="project" value="InterPro"/>
</dbReference>
<reference evidence="7" key="1">
    <citation type="journal article" date="2015" name="Genome Announc.">
        <title>Draft genome sequence of Talaromyces cellulolyticus strain Y-94, a source of lignocellulosic biomass-degrading enzymes.</title>
        <authorList>
            <person name="Fujii T."/>
            <person name="Koike H."/>
            <person name="Sawayama S."/>
            <person name="Yano S."/>
            <person name="Inoue H."/>
        </authorList>
    </citation>
    <scope>NUCLEOTIDE SEQUENCE [LARGE SCALE GENOMIC DNA]</scope>
    <source>
        <strain evidence="7">Y-94</strain>
    </source>
</reference>
<dbReference type="CDD" id="cd00833">
    <property type="entry name" value="PKS"/>
    <property type="match status" value="1"/>
</dbReference>
<dbReference type="EMBL" id="DF933814">
    <property type="protein sequence ID" value="GAM36740.1"/>
    <property type="molecule type" value="Genomic_DNA"/>
</dbReference>
<dbReference type="GO" id="GO:0004312">
    <property type="term" value="F:fatty acid synthase activity"/>
    <property type="evidence" value="ECO:0007669"/>
    <property type="project" value="TreeGrafter"/>
</dbReference>
<organism evidence="6 7">
    <name type="scientific">Talaromyces pinophilus</name>
    <name type="common">Penicillium pinophilum</name>
    <dbReference type="NCBI Taxonomy" id="128442"/>
    <lineage>
        <taxon>Eukaryota</taxon>
        <taxon>Fungi</taxon>
        <taxon>Dikarya</taxon>
        <taxon>Ascomycota</taxon>
        <taxon>Pezizomycotina</taxon>
        <taxon>Eurotiomycetes</taxon>
        <taxon>Eurotiomycetidae</taxon>
        <taxon>Eurotiales</taxon>
        <taxon>Trichocomaceae</taxon>
        <taxon>Talaromyces</taxon>
        <taxon>Talaromyces sect. Talaromyces</taxon>
    </lineage>
</organism>
<gene>
    <name evidence="6" type="ORF">TCE0_018r06070</name>
</gene>
<evidence type="ECO:0000313" key="7">
    <source>
        <dbReference type="Proteomes" id="UP000053095"/>
    </source>
</evidence>
<dbReference type="InterPro" id="IPR050091">
    <property type="entry name" value="PKS_NRPS_Biosynth_Enz"/>
</dbReference>
<dbReference type="AlphaFoldDB" id="A0A510NWV2"/>
<dbReference type="GO" id="GO:0044550">
    <property type="term" value="P:secondary metabolite biosynthetic process"/>
    <property type="evidence" value="ECO:0007669"/>
    <property type="project" value="TreeGrafter"/>
</dbReference>
<dbReference type="PROSITE" id="PS00606">
    <property type="entry name" value="KS3_1"/>
    <property type="match status" value="1"/>
</dbReference>
<evidence type="ECO:0000313" key="6">
    <source>
        <dbReference type="EMBL" id="GAM36740.1"/>
    </source>
</evidence>
<dbReference type="Pfam" id="PF02801">
    <property type="entry name" value="Ketoacyl-synt_C"/>
    <property type="match status" value="1"/>
</dbReference>
<accession>A0A510NWV2</accession>
<keyword evidence="7" id="KW-1185">Reference proteome</keyword>
<sequence length="549" mass="60260">MRQRMNNVPEPIAIIGSSCRFPGGCNSPAKLWELLKQPIDLVAEIPESRFNSKGFYYKNPEHPGSTNVTKAYLLDEDPCVFDNGFFGISAKEVESMDPQQRNILEVISNRVSYIFDWKGPSLNIDTACSSSLAALHLAIQSLRSGESDMAVVAGVNLVFNPEMFSFLSSLHMISPSAQCRMWDAKADGYGRGEGFAAVVIKTLNRALAHGDDIESVIRNTTMNQDGRSAGLTVPSATAQTDLIKLAYARCGLDCEREEDRCQYFEAHGTGTPTGDPKETEGINMAFFPQSEPPQVKKQKIYVGSIKTVIGHLKGTAGLASLLKASQAVKHGLIPPNLHFNQLNPDIDPFYRHLEVPTILKPWPKLQPGVPRRADVNSFGFGGTNVHAIVESWDSNCVTATSEVQAPTWGPFVLSANSHKALAATIQSFSSILKTNDNIGLHILALTLQFRRTHFKYRASFSATSKDELIDRLDVAIKNKERSSLATKAGEGSNISILGVFTGSSMAFYGKELVSALSLLQMHHNAARIKSERYPRSTKLVADRRDIETR</sequence>
<feature type="domain" description="Ketosynthase family 3 (KS3)" evidence="5">
    <location>
        <begin position="9"/>
        <end position="391"/>
    </location>
</feature>
<dbReference type="SUPFAM" id="SSF53901">
    <property type="entry name" value="Thiolase-like"/>
    <property type="match status" value="1"/>
</dbReference>
<dbReference type="PANTHER" id="PTHR43775">
    <property type="entry name" value="FATTY ACID SYNTHASE"/>
    <property type="match status" value="1"/>
</dbReference>
<dbReference type="Pfam" id="PF16197">
    <property type="entry name" value="KAsynt_C_assoc"/>
    <property type="match status" value="1"/>
</dbReference>
<evidence type="ECO:0000256" key="2">
    <source>
        <dbReference type="ARBA" id="ARBA00022553"/>
    </source>
</evidence>
<dbReference type="InterPro" id="IPR032821">
    <property type="entry name" value="PKS_assoc"/>
</dbReference>
<dbReference type="PANTHER" id="PTHR43775:SF20">
    <property type="entry name" value="HYBRID PKS-NRPS SYNTHETASE APDA"/>
    <property type="match status" value="1"/>
</dbReference>
<dbReference type="Gene3D" id="3.30.70.3290">
    <property type="match status" value="1"/>
</dbReference>
<dbReference type="Proteomes" id="UP000053095">
    <property type="component" value="Unassembled WGS sequence"/>
</dbReference>
<proteinExistence type="inferred from homology"/>
<evidence type="ECO:0000256" key="4">
    <source>
        <dbReference type="RuleBase" id="RU003694"/>
    </source>
</evidence>
<dbReference type="PROSITE" id="PS52004">
    <property type="entry name" value="KS3_2"/>
    <property type="match status" value="1"/>
</dbReference>
<keyword evidence="3 4" id="KW-0808">Transferase</keyword>
<dbReference type="GO" id="GO:0004315">
    <property type="term" value="F:3-oxoacyl-[acyl-carrier-protein] synthase activity"/>
    <property type="evidence" value="ECO:0007669"/>
    <property type="project" value="InterPro"/>
</dbReference>
<dbReference type="SMART" id="SM00825">
    <property type="entry name" value="PKS_KS"/>
    <property type="match status" value="1"/>
</dbReference>
<evidence type="ECO:0000256" key="1">
    <source>
        <dbReference type="ARBA" id="ARBA00022450"/>
    </source>
</evidence>
<evidence type="ECO:0000256" key="3">
    <source>
        <dbReference type="ARBA" id="ARBA00022679"/>
    </source>
</evidence>
<keyword evidence="2" id="KW-0597">Phosphoprotein</keyword>
<dbReference type="InterPro" id="IPR014031">
    <property type="entry name" value="Ketoacyl_synth_C"/>
</dbReference>